<dbReference type="CDD" id="cd06342">
    <property type="entry name" value="PBP1_ABC_LIVBP-like"/>
    <property type="match status" value="1"/>
</dbReference>
<evidence type="ECO:0000313" key="5">
    <source>
        <dbReference type="Proteomes" id="UP000029995"/>
    </source>
</evidence>
<dbReference type="Gene3D" id="3.40.50.2300">
    <property type="match status" value="2"/>
</dbReference>
<comment type="caution">
    <text evidence="4">The sequence shown here is derived from an EMBL/GenBank/DDBJ whole genome shotgun (WGS) entry which is preliminary data.</text>
</comment>
<evidence type="ECO:0000313" key="4">
    <source>
        <dbReference type="EMBL" id="KGM34956.1"/>
    </source>
</evidence>
<dbReference type="Pfam" id="PF13458">
    <property type="entry name" value="Peripla_BP_6"/>
    <property type="match status" value="1"/>
</dbReference>
<dbReference type="AlphaFoldDB" id="A0A0A0D8D1"/>
<accession>A0A0A0D8D1</accession>
<dbReference type="InterPro" id="IPR028082">
    <property type="entry name" value="Peripla_BP_I"/>
</dbReference>
<dbReference type="PANTHER" id="PTHR47151">
    <property type="entry name" value="LEU/ILE/VAL-BINDING ABC TRANSPORTER SUBUNIT"/>
    <property type="match status" value="1"/>
</dbReference>
<dbReference type="OrthoDB" id="8094720at2"/>
<keyword evidence="2" id="KW-0732">Signal</keyword>
<organism evidence="4 5">
    <name type="scientific">Inquilinus limosus MP06</name>
    <dbReference type="NCBI Taxonomy" id="1398085"/>
    <lineage>
        <taxon>Bacteria</taxon>
        <taxon>Pseudomonadati</taxon>
        <taxon>Pseudomonadota</taxon>
        <taxon>Alphaproteobacteria</taxon>
        <taxon>Rhodospirillales</taxon>
        <taxon>Rhodospirillaceae</taxon>
        <taxon>Inquilinus</taxon>
    </lineage>
</organism>
<reference evidence="4 5" key="1">
    <citation type="submission" date="2014-01" db="EMBL/GenBank/DDBJ databases">
        <title>Genome sequence determination for a cystic fibrosis isolate, Inquilinus limosus.</title>
        <authorList>
            <person name="Pino M."/>
            <person name="Di Conza J."/>
            <person name="Gutkind G."/>
        </authorList>
    </citation>
    <scope>NUCLEOTIDE SEQUENCE [LARGE SCALE GENOMIC DNA]</scope>
    <source>
        <strain evidence="4 5">MP06</strain>
    </source>
</reference>
<sequence length="363" mass="37886">MSPSEPAAGPTVKLGVSAPLSGRGAVLGREMAQAVRLAVEEAGASGLRVELVERDDRGEEQAGLAVARGFADDPAVLAVIGPYNSNVALPAAPLYSGARLALVGPIVSNPALTESGWDTMFRFTARDDDTAMAIADHLARALGKRRAVLVATATAYGRSMTGRFDGAFAAAGGVVLARHEVAEGETRFDALADALPADTDVVFYGGTYEGAPLLSALRRRGRPQLFAAGDGCWDRPNFLDPAGAAAEAGEGVLILSACPQPGEVPGAREMVARYERRFGPVLNYAVNAYDAAALTLAALNDAAAVATPDRDAVLAALRRAEWRGIAYPDPVRWDAKGDNRAAATALHVVRDGRFVQVALVRKT</sequence>
<dbReference type="EMBL" id="JANX01000057">
    <property type="protein sequence ID" value="KGM34956.1"/>
    <property type="molecule type" value="Genomic_DNA"/>
</dbReference>
<dbReference type="PANTHER" id="PTHR47151:SF2">
    <property type="entry name" value="AMINO ACID BINDING PROTEIN"/>
    <property type="match status" value="1"/>
</dbReference>
<dbReference type="RefSeq" id="WP_034833632.1">
    <property type="nucleotide sequence ID" value="NZ_JANX01000057.1"/>
</dbReference>
<dbReference type="Proteomes" id="UP000029995">
    <property type="component" value="Unassembled WGS sequence"/>
</dbReference>
<evidence type="ECO:0000256" key="2">
    <source>
        <dbReference type="ARBA" id="ARBA00022729"/>
    </source>
</evidence>
<comment type="similarity">
    <text evidence="1">Belongs to the leucine-binding protein family.</text>
</comment>
<dbReference type="InterPro" id="IPR028081">
    <property type="entry name" value="Leu-bd"/>
</dbReference>
<evidence type="ECO:0000256" key="1">
    <source>
        <dbReference type="ARBA" id="ARBA00010062"/>
    </source>
</evidence>
<name>A0A0A0D8D1_9PROT</name>
<proteinExistence type="inferred from homology"/>
<feature type="domain" description="Leucine-binding protein" evidence="3">
    <location>
        <begin position="11"/>
        <end position="350"/>
    </location>
</feature>
<evidence type="ECO:0000259" key="3">
    <source>
        <dbReference type="Pfam" id="PF13458"/>
    </source>
</evidence>
<dbReference type="SUPFAM" id="SSF53822">
    <property type="entry name" value="Periplasmic binding protein-like I"/>
    <property type="match status" value="1"/>
</dbReference>
<gene>
    <name evidence="4" type="ORF">P409_07220</name>
</gene>
<protein>
    <recommendedName>
        <fullName evidence="3">Leucine-binding protein domain-containing protein</fullName>
    </recommendedName>
</protein>